<evidence type="ECO:0000256" key="4">
    <source>
        <dbReference type="ARBA" id="ARBA00022827"/>
    </source>
</evidence>
<evidence type="ECO:0000259" key="8">
    <source>
        <dbReference type="Pfam" id="PF02770"/>
    </source>
</evidence>
<evidence type="ECO:0000256" key="6">
    <source>
        <dbReference type="RuleBase" id="RU362125"/>
    </source>
</evidence>
<keyword evidence="3 6" id="KW-0285">Flavoprotein</keyword>
<dbReference type="PANTHER" id="PTHR43884:SF22">
    <property type="entry name" value="BLR3437 PROTEIN"/>
    <property type="match status" value="1"/>
</dbReference>
<comment type="cofactor">
    <cofactor evidence="1 6">
        <name>FAD</name>
        <dbReference type="ChEBI" id="CHEBI:57692"/>
    </cofactor>
</comment>
<dbReference type="InterPro" id="IPR006091">
    <property type="entry name" value="Acyl-CoA_Oxase/DH_mid-dom"/>
</dbReference>
<dbReference type="InterPro" id="IPR013786">
    <property type="entry name" value="AcylCoA_DH/ox_N"/>
</dbReference>
<dbReference type="GO" id="GO:0003995">
    <property type="term" value="F:acyl-CoA dehydrogenase activity"/>
    <property type="evidence" value="ECO:0007669"/>
    <property type="project" value="InterPro"/>
</dbReference>
<evidence type="ECO:0000313" key="11">
    <source>
        <dbReference type="Proteomes" id="UP000179076"/>
    </source>
</evidence>
<feature type="domain" description="Acyl-CoA oxidase/dehydrogenase middle" evidence="8">
    <location>
        <begin position="127"/>
        <end position="220"/>
    </location>
</feature>
<organism evidence="10 11">
    <name type="scientific">Candidatus Muproteobacteria bacterium RBG_16_60_9</name>
    <dbReference type="NCBI Taxonomy" id="1817755"/>
    <lineage>
        <taxon>Bacteria</taxon>
        <taxon>Pseudomonadati</taxon>
        <taxon>Pseudomonadota</taxon>
        <taxon>Candidatus Muproteobacteria</taxon>
    </lineage>
</organism>
<dbReference type="Gene3D" id="2.40.110.10">
    <property type="entry name" value="Butyryl-CoA Dehydrogenase, subunit A, domain 2"/>
    <property type="match status" value="1"/>
</dbReference>
<dbReference type="InterPro" id="IPR037069">
    <property type="entry name" value="AcylCoA_DH/ox_N_sf"/>
</dbReference>
<dbReference type="FunFam" id="2.40.110.10:FF:000002">
    <property type="entry name" value="Acyl-CoA dehydrogenase fadE12"/>
    <property type="match status" value="1"/>
</dbReference>
<sequence>MIDASHLEWPFFEDKHRELAPRLRAVACGLADLERDAHEDLDGVCREVVRRLGVTGLLDYAVTVDPRQPLDVRSICLARETLAYHFGLADFAFAMQGLGSGPISLFGTSTQRRDYLPGVQRGERIAALAMSEPNAGSDFAALTTRARRDGDRWVLDGVKTWISNAGLADQYVVFAKTDPDAGAKGISAFIVEARDPGVRVVERIEVIAPHPLGTLAFEDCRIPADRIIGTVGEGFKVAMSNLDIFRASVGAAALGFARRAFAEAMCRADERELFGQRLADFQLTREKLGDMAIEIDAMALLVYRAAWVKDVHRRRVTREASMAKTYATEAAQQVIDRAVQLFGALGVVSGTKVEELYREIRALRIYEGTTEVNKLVIADQALKAHRERAANHG</sequence>
<feature type="domain" description="Acyl-CoA dehydrogenase/oxidase N-terminal" evidence="9">
    <location>
        <begin position="34"/>
        <end position="123"/>
    </location>
</feature>
<name>A0A1F6VHF0_9PROT</name>
<dbReference type="SUPFAM" id="SSF56645">
    <property type="entry name" value="Acyl-CoA dehydrogenase NM domain-like"/>
    <property type="match status" value="1"/>
</dbReference>
<accession>A0A1F6VHF0</accession>
<evidence type="ECO:0000256" key="3">
    <source>
        <dbReference type="ARBA" id="ARBA00022630"/>
    </source>
</evidence>
<dbReference type="PROSITE" id="PS00072">
    <property type="entry name" value="ACYL_COA_DH_1"/>
    <property type="match status" value="1"/>
</dbReference>
<dbReference type="Pfam" id="PF02770">
    <property type="entry name" value="Acyl-CoA_dh_M"/>
    <property type="match status" value="1"/>
</dbReference>
<protein>
    <submittedName>
        <fullName evidence="10">Acyl-CoA dehydrogenase</fullName>
    </submittedName>
</protein>
<dbReference type="Gene3D" id="1.10.540.10">
    <property type="entry name" value="Acyl-CoA dehydrogenase/oxidase, N-terminal domain"/>
    <property type="match status" value="1"/>
</dbReference>
<dbReference type="PANTHER" id="PTHR43884">
    <property type="entry name" value="ACYL-COA DEHYDROGENASE"/>
    <property type="match status" value="1"/>
</dbReference>
<evidence type="ECO:0000259" key="9">
    <source>
        <dbReference type="Pfam" id="PF02771"/>
    </source>
</evidence>
<dbReference type="Pfam" id="PF00441">
    <property type="entry name" value="Acyl-CoA_dh_1"/>
    <property type="match status" value="1"/>
</dbReference>
<comment type="caution">
    <text evidence="10">The sequence shown here is derived from an EMBL/GenBank/DDBJ whole genome shotgun (WGS) entry which is preliminary data.</text>
</comment>
<dbReference type="SUPFAM" id="SSF47203">
    <property type="entry name" value="Acyl-CoA dehydrogenase C-terminal domain-like"/>
    <property type="match status" value="1"/>
</dbReference>
<dbReference type="Gene3D" id="1.20.140.10">
    <property type="entry name" value="Butyryl-CoA Dehydrogenase, subunit A, domain 3"/>
    <property type="match status" value="1"/>
</dbReference>
<dbReference type="GO" id="GO:0050660">
    <property type="term" value="F:flavin adenine dinucleotide binding"/>
    <property type="evidence" value="ECO:0007669"/>
    <property type="project" value="InterPro"/>
</dbReference>
<keyword evidence="5 6" id="KW-0560">Oxidoreductase</keyword>
<evidence type="ECO:0000256" key="5">
    <source>
        <dbReference type="ARBA" id="ARBA00023002"/>
    </source>
</evidence>
<proteinExistence type="inferred from homology"/>
<reference evidence="10 11" key="1">
    <citation type="journal article" date="2016" name="Nat. Commun.">
        <title>Thousands of microbial genomes shed light on interconnected biogeochemical processes in an aquifer system.</title>
        <authorList>
            <person name="Anantharaman K."/>
            <person name="Brown C.T."/>
            <person name="Hug L.A."/>
            <person name="Sharon I."/>
            <person name="Castelle C.J."/>
            <person name="Probst A.J."/>
            <person name="Thomas B.C."/>
            <person name="Singh A."/>
            <person name="Wilkins M.J."/>
            <person name="Karaoz U."/>
            <person name="Brodie E.L."/>
            <person name="Williams K.H."/>
            <person name="Hubbard S.S."/>
            <person name="Banfield J.F."/>
        </authorList>
    </citation>
    <scope>NUCLEOTIDE SEQUENCE [LARGE SCALE GENOMIC DNA]</scope>
</reference>
<feature type="domain" description="Acyl-CoA dehydrogenase/oxidase C-terminal" evidence="7">
    <location>
        <begin position="232"/>
        <end position="381"/>
    </location>
</feature>
<evidence type="ECO:0000313" key="10">
    <source>
        <dbReference type="EMBL" id="OGI69034.1"/>
    </source>
</evidence>
<evidence type="ECO:0000256" key="1">
    <source>
        <dbReference type="ARBA" id="ARBA00001974"/>
    </source>
</evidence>
<dbReference type="InterPro" id="IPR046373">
    <property type="entry name" value="Acyl-CoA_Oxase/DH_mid-dom_sf"/>
</dbReference>
<dbReference type="EMBL" id="MFSP01000030">
    <property type="protein sequence ID" value="OGI69034.1"/>
    <property type="molecule type" value="Genomic_DNA"/>
</dbReference>
<dbReference type="AlphaFoldDB" id="A0A1F6VHF0"/>
<dbReference type="FunFam" id="1.20.140.10:FF:000001">
    <property type="entry name" value="Acyl-CoA dehydrogenase"/>
    <property type="match status" value="1"/>
</dbReference>
<dbReference type="InterPro" id="IPR009100">
    <property type="entry name" value="AcylCoA_DH/oxidase_NM_dom_sf"/>
</dbReference>
<dbReference type="InterPro" id="IPR009075">
    <property type="entry name" value="AcylCo_DH/oxidase_C"/>
</dbReference>
<evidence type="ECO:0000259" key="7">
    <source>
        <dbReference type="Pfam" id="PF00441"/>
    </source>
</evidence>
<evidence type="ECO:0000256" key="2">
    <source>
        <dbReference type="ARBA" id="ARBA00009347"/>
    </source>
</evidence>
<gene>
    <name evidence="10" type="ORF">A2W18_13905</name>
</gene>
<dbReference type="Proteomes" id="UP000179076">
    <property type="component" value="Unassembled WGS sequence"/>
</dbReference>
<comment type="similarity">
    <text evidence="2 6">Belongs to the acyl-CoA dehydrogenase family.</text>
</comment>
<dbReference type="Pfam" id="PF02771">
    <property type="entry name" value="Acyl-CoA_dh_N"/>
    <property type="match status" value="1"/>
</dbReference>
<dbReference type="InterPro" id="IPR006089">
    <property type="entry name" value="Acyl-CoA_DH_CS"/>
</dbReference>
<keyword evidence="4 6" id="KW-0274">FAD</keyword>
<dbReference type="InterPro" id="IPR036250">
    <property type="entry name" value="AcylCo_DH-like_C"/>
</dbReference>